<comment type="caution">
    <text evidence="1">The sequence shown here is derived from an EMBL/GenBank/DDBJ whole genome shotgun (WGS) entry which is preliminary data.</text>
</comment>
<reference evidence="1 2" key="1">
    <citation type="journal article" date="2019" name="Sci. Rep.">
        <title>Orb-weaving spider Araneus ventricosus genome elucidates the spidroin gene catalogue.</title>
        <authorList>
            <person name="Kono N."/>
            <person name="Nakamura H."/>
            <person name="Ohtoshi R."/>
            <person name="Moran D.A.P."/>
            <person name="Shinohara A."/>
            <person name="Yoshida Y."/>
            <person name="Fujiwara M."/>
            <person name="Mori M."/>
            <person name="Tomita M."/>
            <person name="Arakawa K."/>
        </authorList>
    </citation>
    <scope>NUCLEOTIDE SEQUENCE [LARGE SCALE GENOMIC DNA]</scope>
</reference>
<organism evidence="1 2">
    <name type="scientific">Araneus ventricosus</name>
    <name type="common">Orbweaver spider</name>
    <name type="synonym">Epeira ventricosa</name>
    <dbReference type="NCBI Taxonomy" id="182803"/>
    <lineage>
        <taxon>Eukaryota</taxon>
        <taxon>Metazoa</taxon>
        <taxon>Ecdysozoa</taxon>
        <taxon>Arthropoda</taxon>
        <taxon>Chelicerata</taxon>
        <taxon>Arachnida</taxon>
        <taxon>Araneae</taxon>
        <taxon>Araneomorphae</taxon>
        <taxon>Entelegynae</taxon>
        <taxon>Araneoidea</taxon>
        <taxon>Araneidae</taxon>
        <taxon>Araneus</taxon>
    </lineage>
</organism>
<name>A0A4Y2B1B1_ARAVE</name>
<dbReference type="EMBL" id="BGPR01000044">
    <property type="protein sequence ID" value="GBL85627.1"/>
    <property type="molecule type" value="Genomic_DNA"/>
</dbReference>
<gene>
    <name evidence="1" type="ORF">AVEN_193096_1</name>
</gene>
<proteinExistence type="predicted"/>
<evidence type="ECO:0000313" key="2">
    <source>
        <dbReference type="Proteomes" id="UP000499080"/>
    </source>
</evidence>
<dbReference type="AlphaFoldDB" id="A0A4Y2B1B1"/>
<keyword evidence="2" id="KW-1185">Reference proteome</keyword>
<evidence type="ECO:0000313" key="1">
    <source>
        <dbReference type="EMBL" id="GBL85627.1"/>
    </source>
</evidence>
<protein>
    <submittedName>
        <fullName evidence="1">Uncharacterized protein</fullName>
    </submittedName>
</protein>
<accession>A0A4Y2B1B1</accession>
<sequence>MAANSELARLFKEPSGFEECDKKTLKDGSTLMSMTSSGTYGGRWNHCQYHRRLRLLVTKRVNNNDKCRKKEYLMRKLFLIETAMEWLE</sequence>
<dbReference type="Proteomes" id="UP000499080">
    <property type="component" value="Unassembled WGS sequence"/>
</dbReference>